<accession>A0A0K9GVA1</accession>
<name>A0A0K9GVA1_9BACI</name>
<evidence type="ECO:0000313" key="5">
    <source>
        <dbReference type="Proteomes" id="UP000037146"/>
    </source>
</evidence>
<dbReference type="PATRIC" id="fig|1679170.3.peg.3313"/>
<dbReference type="Proteomes" id="UP000037146">
    <property type="component" value="Unassembled WGS sequence"/>
</dbReference>
<comment type="similarity">
    <text evidence="1 2">Belongs to the small heat shock protein (HSP20) family.</text>
</comment>
<evidence type="ECO:0000256" key="2">
    <source>
        <dbReference type="RuleBase" id="RU003616"/>
    </source>
</evidence>
<dbReference type="InterPro" id="IPR002068">
    <property type="entry name" value="A-crystallin/Hsp20_dom"/>
</dbReference>
<gene>
    <name evidence="4" type="ORF">AC625_14520</name>
</gene>
<dbReference type="InterPro" id="IPR031107">
    <property type="entry name" value="Small_HSP"/>
</dbReference>
<dbReference type="OrthoDB" id="1806521at2"/>
<dbReference type="SUPFAM" id="SSF49764">
    <property type="entry name" value="HSP20-like chaperones"/>
    <property type="match status" value="1"/>
</dbReference>
<proteinExistence type="inferred from homology"/>
<dbReference type="PANTHER" id="PTHR11527">
    <property type="entry name" value="HEAT-SHOCK PROTEIN 20 FAMILY MEMBER"/>
    <property type="match status" value="1"/>
</dbReference>
<dbReference type="Gene3D" id="2.60.40.790">
    <property type="match status" value="1"/>
</dbReference>
<dbReference type="RefSeq" id="WP_049681922.1">
    <property type="nucleotide sequence ID" value="NZ_LFZW01000001.1"/>
</dbReference>
<organism evidence="4 5">
    <name type="scientific">Peribacillus loiseleuriae</name>
    <dbReference type="NCBI Taxonomy" id="1679170"/>
    <lineage>
        <taxon>Bacteria</taxon>
        <taxon>Bacillati</taxon>
        <taxon>Bacillota</taxon>
        <taxon>Bacilli</taxon>
        <taxon>Bacillales</taxon>
        <taxon>Bacillaceae</taxon>
        <taxon>Peribacillus</taxon>
    </lineage>
</organism>
<dbReference type="AlphaFoldDB" id="A0A0K9GVA1"/>
<evidence type="ECO:0000313" key="4">
    <source>
        <dbReference type="EMBL" id="KMY50570.1"/>
    </source>
</evidence>
<keyword evidence="5" id="KW-1185">Reference proteome</keyword>
<sequence length="153" mass="17443">MTDFEKRKKSLPHEGVHDFLNKMDRLFSDKPAKGMLQSMNDFFGSVSSGSFPVDVEETANDYFVSASLPGIRRNDIDIEILPQTVTIRILKDKQQSVEKKEFLSARKRQSTSLTRTISLSKPIDEQRVTAHHRDGILRLTIPKIRGKSIKVND</sequence>
<dbReference type="EMBL" id="LFZW01000001">
    <property type="protein sequence ID" value="KMY50570.1"/>
    <property type="molecule type" value="Genomic_DNA"/>
</dbReference>
<comment type="caution">
    <text evidence="4">The sequence shown here is derived from an EMBL/GenBank/DDBJ whole genome shotgun (WGS) entry which is preliminary data.</text>
</comment>
<dbReference type="Pfam" id="PF00011">
    <property type="entry name" value="HSP20"/>
    <property type="match status" value="1"/>
</dbReference>
<evidence type="ECO:0000256" key="1">
    <source>
        <dbReference type="PROSITE-ProRule" id="PRU00285"/>
    </source>
</evidence>
<dbReference type="CDD" id="cd06464">
    <property type="entry name" value="ACD_sHsps-like"/>
    <property type="match status" value="1"/>
</dbReference>
<evidence type="ECO:0000259" key="3">
    <source>
        <dbReference type="PROSITE" id="PS01031"/>
    </source>
</evidence>
<feature type="domain" description="SHSP" evidence="3">
    <location>
        <begin position="44"/>
        <end position="153"/>
    </location>
</feature>
<dbReference type="InterPro" id="IPR008978">
    <property type="entry name" value="HSP20-like_chaperone"/>
</dbReference>
<dbReference type="STRING" id="1679170.AC625_14520"/>
<dbReference type="PROSITE" id="PS01031">
    <property type="entry name" value="SHSP"/>
    <property type="match status" value="1"/>
</dbReference>
<protein>
    <recommendedName>
        <fullName evidence="3">SHSP domain-containing protein</fullName>
    </recommendedName>
</protein>
<reference evidence="5" key="1">
    <citation type="submission" date="2015-07" db="EMBL/GenBank/DDBJ databases">
        <title>Genome sequencing project for genomic taxonomy and phylogenomics of Bacillus-like bacteria.</title>
        <authorList>
            <person name="Liu B."/>
            <person name="Wang J."/>
            <person name="Zhu Y."/>
            <person name="Liu G."/>
            <person name="Chen Q."/>
            <person name="Chen Z."/>
            <person name="Lan J."/>
            <person name="Che J."/>
            <person name="Ge C."/>
            <person name="Shi H."/>
            <person name="Pan Z."/>
            <person name="Liu X."/>
        </authorList>
    </citation>
    <scope>NUCLEOTIDE SEQUENCE [LARGE SCALE GENOMIC DNA]</scope>
    <source>
        <strain evidence="5">FJAT-27997</strain>
    </source>
</reference>